<feature type="domain" description="Zinc finger LSD1-type" evidence="3">
    <location>
        <begin position="55"/>
        <end position="75"/>
    </location>
</feature>
<dbReference type="GO" id="GO:0005634">
    <property type="term" value="C:nucleus"/>
    <property type="evidence" value="ECO:0007669"/>
    <property type="project" value="UniProtKB-SubCell"/>
</dbReference>
<gene>
    <name evidence="4" type="ORF">HannXRQ_Chr10g0308931</name>
</gene>
<evidence type="ECO:0000313" key="4">
    <source>
        <dbReference type="EMBL" id="OTG12373.1"/>
    </source>
</evidence>
<comment type="subcellular location">
    <subcellularLocation>
        <location evidence="1">Nucleus</location>
    </subcellularLocation>
</comment>
<dbReference type="PANTHER" id="PTHR31747">
    <property type="entry name" value="PROTEIN LSD1"/>
    <property type="match status" value="1"/>
</dbReference>
<proteinExistence type="predicted"/>
<evidence type="ECO:0000256" key="1">
    <source>
        <dbReference type="ARBA" id="ARBA00004123"/>
    </source>
</evidence>
<dbReference type="Proteomes" id="UP000215914">
    <property type="component" value="Chromosome 10"/>
</dbReference>
<evidence type="ECO:0000259" key="3">
    <source>
        <dbReference type="Pfam" id="PF06943"/>
    </source>
</evidence>
<dbReference type="AlphaFoldDB" id="A0A251TNQ8"/>
<dbReference type="STRING" id="4232.A0A251TNQ8"/>
<dbReference type="PANTHER" id="PTHR31747:SF3">
    <property type="entry name" value="PROTEIN LSD1"/>
    <property type="match status" value="1"/>
</dbReference>
<sequence>MYTCGATSVGCSCCHIVNLAQGMTCVYIFIFNRILFNAFVYICLTVANQLAQVNCGNCRTTLTYPYGAPSVKCAIFQYITNVNVSTITNLSSCWEIAKPMIQDTHTLTTIQYNTVSFALIEGLSFFNLLQMSNGRIPVPVRPNGTATSGLMPLVSTVSSCFFP</sequence>
<evidence type="ECO:0000313" key="5">
    <source>
        <dbReference type="Proteomes" id="UP000215914"/>
    </source>
</evidence>
<dbReference type="InterPro" id="IPR040319">
    <property type="entry name" value="LSD1-like"/>
</dbReference>
<organism evidence="4 5">
    <name type="scientific">Helianthus annuus</name>
    <name type="common">Common sunflower</name>
    <dbReference type="NCBI Taxonomy" id="4232"/>
    <lineage>
        <taxon>Eukaryota</taxon>
        <taxon>Viridiplantae</taxon>
        <taxon>Streptophyta</taxon>
        <taxon>Embryophyta</taxon>
        <taxon>Tracheophyta</taxon>
        <taxon>Spermatophyta</taxon>
        <taxon>Magnoliopsida</taxon>
        <taxon>eudicotyledons</taxon>
        <taxon>Gunneridae</taxon>
        <taxon>Pentapetalae</taxon>
        <taxon>asterids</taxon>
        <taxon>campanulids</taxon>
        <taxon>Asterales</taxon>
        <taxon>Asteraceae</taxon>
        <taxon>Asteroideae</taxon>
        <taxon>Heliantheae alliance</taxon>
        <taxon>Heliantheae</taxon>
        <taxon>Helianthus</taxon>
    </lineage>
</organism>
<dbReference type="Pfam" id="PF06943">
    <property type="entry name" value="zf-LSD1"/>
    <property type="match status" value="1"/>
</dbReference>
<keyword evidence="2" id="KW-0539">Nucleus</keyword>
<name>A0A251TNQ8_HELAN</name>
<reference evidence="5" key="1">
    <citation type="journal article" date="2017" name="Nature">
        <title>The sunflower genome provides insights into oil metabolism, flowering and Asterid evolution.</title>
        <authorList>
            <person name="Badouin H."/>
            <person name="Gouzy J."/>
            <person name="Grassa C.J."/>
            <person name="Murat F."/>
            <person name="Staton S.E."/>
            <person name="Cottret L."/>
            <person name="Lelandais-Briere C."/>
            <person name="Owens G.L."/>
            <person name="Carrere S."/>
            <person name="Mayjonade B."/>
            <person name="Legrand L."/>
            <person name="Gill N."/>
            <person name="Kane N.C."/>
            <person name="Bowers J.E."/>
            <person name="Hubner S."/>
            <person name="Bellec A."/>
            <person name="Berard A."/>
            <person name="Berges H."/>
            <person name="Blanchet N."/>
            <person name="Boniface M.C."/>
            <person name="Brunel D."/>
            <person name="Catrice O."/>
            <person name="Chaidir N."/>
            <person name="Claudel C."/>
            <person name="Donnadieu C."/>
            <person name="Faraut T."/>
            <person name="Fievet G."/>
            <person name="Helmstetter N."/>
            <person name="King M."/>
            <person name="Knapp S.J."/>
            <person name="Lai Z."/>
            <person name="Le Paslier M.C."/>
            <person name="Lippi Y."/>
            <person name="Lorenzon L."/>
            <person name="Mandel J.R."/>
            <person name="Marage G."/>
            <person name="Marchand G."/>
            <person name="Marquand E."/>
            <person name="Bret-Mestries E."/>
            <person name="Morien E."/>
            <person name="Nambeesan S."/>
            <person name="Nguyen T."/>
            <person name="Pegot-Espagnet P."/>
            <person name="Pouilly N."/>
            <person name="Raftis F."/>
            <person name="Sallet E."/>
            <person name="Schiex T."/>
            <person name="Thomas J."/>
            <person name="Vandecasteele C."/>
            <person name="Vares D."/>
            <person name="Vear F."/>
            <person name="Vautrin S."/>
            <person name="Crespi M."/>
            <person name="Mangin B."/>
            <person name="Burke J.M."/>
            <person name="Salse J."/>
            <person name="Munos S."/>
            <person name="Vincourt P."/>
            <person name="Rieseberg L.H."/>
            <person name="Langlade N.B."/>
        </authorList>
    </citation>
    <scope>NUCLEOTIDE SEQUENCE [LARGE SCALE GENOMIC DNA]</scope>
    <source>
        <strain evidence="5">cv. SF193</strain>
    </source>
</reference>
<dbReference type="InterPro" id="IPR005735">
    <property type="entry name" value="Znf_LSD1"/>
</dbReference>
<protein>
    <submittedName>
        <fullName evidence="4">Putative zinc finger, LSD1-type</fullName>
    </submittedName>
</protein>
<evidence type="ECO:0000256" key="2">
    <source>
        <dbReference type="ARBA" id="ARBA00023242"/>
    </source>
</evidence>
<accession>A0A251TNQ8</accession>
<dbReference type="InParanoid" id="A0A251TNQ8"/>
<dbReference type="EMBL" id="CM007899">
    <property type="protein sequence ID" value="OTG12373.1"/>
    <property type="molecule type" value="Genomic_DNA"/>
</dbReference>
<dbReference type="NCBIfam" id="TIGR01053">
    <property type="entry name" value="LSD1"/>
    <property type="match status" value="2"/>
</dbReference>
<keyword evidence="5" id="KW-1185">Reference proteome</keyword>